<dbReference type="Gene3D" id="1.10.10.2840">
    <property type="entry name" value="PucR C-terminal helix-turn-helix domain"/>
    <property type="match status" value="1"/>
</dbReference>
<dbReference type="InterPro" id="IPR025736">
    <property type="entry name" value="PucR_C-HTH_dom"/>
</dbReference>
<dbReference type="Proteomes" id="UP000754710">
    <property type="component" value="Unassembled WGS sequence"/>
</dbReference>
<feature type="domain" description="PucR C-terminal helix-turn-helix" evidence="2">
    <location>
        <begin position="320"/>
        <end position="376"/>
    </location>
</feature>
<dbReference type="Pfam" id="PF17853">
    <property type="entry name" value="GGDEF_2"/>
    <property type="match status" value="1"/>
</dbReference>
<keyword evidence="6" id="KW-1185">Reference proteome</keyword>
<dbReference type="PANTHER" id="PTHR33744">
    <property type="entry name" value="CARBOHYDRATE DIACID REGULATOR"/>
    <property type="match status" value="1"/>
</dbReference>
<dbReference type="Pfam" id="PF13556">
    <property type="entry name" value="HTH_30"/>
    <property type="match status" value="1"/>
</dbReference>
<name>A0ABS7RKQ0_9ACTN</name>
<dbReference type="RefSeq" id="WP_221024283.1">
    <property type="nucleotide sequence ID" value="NZ_JAIEZQ010000001.1"/>
</dbReference>
<feature type="domain" description="CdaR GGDEF-like" evidence="4">
    <location>
        <begin position="177"/>
        <end position="270"/>
    </location>
</feature>
<evidence type="ECO:0000256" key="1">
    <source>
        <dbReference type="ARBA" id="ARBA00006754"/>
    </source>
</evidence>
<dbReference type="Pfam" id="PF14361">
    <property type="entry name" value="RsbRD_N"/>
    <property type="match status" value="1"/>
</dbReference>
<proteinExistence type="inferred from homology"/>
<dbReference type="InterPro" id="IPR041522">
    <property type="entry name" value="CdaR_GGDEF"/>
</dbReference>
<accession>A0ABS7RKQ0</accession>
<protein>
    <submittedName>
        <fullName evidence="5">Helix-turn-helix domain-containing protein</fullName>
    </submittedName>
</protein>
<sequence>MPDRGPVEIPESVVVRLDQDIAQLTPVTISRVLDELDSYATVDPADLEVSVRRNLTIAVRALRSGRPPVAGELAEAEQTTRERFAHGIPVEEIIRAFRVSIGLIQERFVEICFEEGIPTDTALAGSRLLWVVGDAFTTRVITAYHAFDLDSALQDAQRRTDYVRAMLRGRLGVAESASDLATYRLDPEGPYAAVRCLVEPGTAERVRRELERSGSLPDRSALVAVDGGECVGIVARRPTDDGAHVVGIGPFGSLRDVAASFRTASQACEVAHRLHPSGVFGLEDLTWRLAAATAPEVTRFLRDRYLTPLRAAGDFGAVLEETLRAYLAHGQSITRTAEALVLHPNTLRYRLRRFADLTGRTLESTEVVAELLWALEVGDVDTGPVPL</sequence>
<dbReference type="InterPro" id="IPR042070">
    <property type="entry name" value="PucR_C-HTH_sf"/>
</dbReference>
<evidence type="ECO:0000313" key="6">
    <source>
        <dbReference type="Proteomes" id="UP000754710"/>
    </source>
</evidence>
<gene>
    <name evidence="5" type="ORF">K1X13_07350</name>
</gene>
<feature type="domain" description="RsbT co-antagonist protein RsbRD N-terminal" evidence="3">
    <location>
        <begin position="25"/>
        <end position="159"/>
    </location>
</feature>
<organism evidence="5 6">
    <name type="scientific">Nocardioides jiangsuensis</name>
    <dbReference type="NCBI Taxonomy" id="2866161"/>
    <lineage>
        <taxon>Bacteria</taxon>
        <taxon>Bacillati</taxon>
        <taxon>Actinomycetota</taxon>
        <taxon>Actinomycetes</taxon>
        <taxon>Propionibacteriales</taxon>
        <taxon>Nocardioidaceae</taxon>
        <taxon>Nocardioides</taxon>
    </lineage>
</organism>
<dbReference type="InterPro" id="IPR051448">
    <property type="entry name" value="CdaR-like_regulators"/>
</dbReference>
<comment type="caution">
    <text evidence="5">The sequence shown here is derived from an EMBL/GenBank/DDBJ whole genome shotgun (WGS) entry which is preliminary data.</text>
</comment>
<dbReference type="InterPro" id="IPR025751">
    <property type="entry name" value="RsbRD_N_dom"/>
</dbReference>
<evidence type="ECO:0000259" key="2">
    <source>
        <dbReference type="Pfam" id="PF13556"/>
    </source>
</evidence>
<evidence type="ECO:0000313" key="5">
    <source>
        <dbReference type="EMBL" id="MBY9074633.1"/>
    </source>
</evidence>
<evidence type="ECO:0000259" key="4">
    <source>
        <dbReference type="Pfam" id="PF17853"/>
    </source>
</evidence>
<evidence type="ECO:0000259" key="3">
    <source>
        <dbReference type="Pfam" id="PF14361"/>
    </source>
</evidence>
<dbReference type="EMBL" id="JAIEZQ010000001">
    <property type="protein sequence ID" value="MBY9074633.1"/>
    <property type="molecule type" value="Genomic_DNA"/>
</dbReference>
<comment type="similarity">
    <text evidence="1">Belongs to the CdaR family.</text>
</comment>
<reference evidence="5 6" key="1">
    <citation type="submission" date="2021-08" db="EMBL/GenBank/DDBJ databases">
        <title>Nocardioides bacterium WL0053 sp. nov., isolated from the sediment.</title>
        <authorList>
            <person name="Wang L."/>
            <person name="Zhang D."/>
            <person name="Zhang A."/>
        </authorList>
    </citation>
    <scope>NUCLEOTIDE SEQUENCE [LARGE SCALE GENOMIC DNA]</scope>
    <source>
        <strain evidence="5 6">WL0053</strain>
    </source>
</reference>